<dbReference type="EMBL" id="BAAFHN010000003">
    <property type="protein sequence ID" value="GAB0172255.1"/>
    <property type="molecule type" value="Genomic_DNA"/>
</dbReference>
<evidence type="ECO:0000256" key="5">
    <source>
        <dbReference type="ARBA" id="ARBA00023136"/>
    </source>
</evidence>
<evidence type="ECO:0000256" key="1">
    <source>
        <dbReference type="ARBA" id="ARBA00004141"/>
    </source>
</evidence>
<proteinExistence type="inferred from homology"/>
<evidence type="ECO:0000256" key="6">
    <source>
        <dbReference type="SAM" id="Phobius"/>
    </source>
</evidence>
<dbReference type="NCBIfam" id="TIGR00785">
    <property type="entry name" value="dass"/>
    <property type="match status" value="1"/>
</dbReference>
<feature type="transmembrane region" description="Helical" evidence="6">
    <location>
        <begin position="474"/>
        <end position="494"/>
    </location>
</feature>
<feature type="transmembrane region" description="Helical" evidence="6">
    <location>
        <begin position="449"/>
        <end position="468"/>
    </location>
</feature>
<keyword evidence="5 6" id="KW-0472">Membrane</keyword>
<evidence type="ECO:0000313" key="7">
    <source>
        <dbReference type="EMBL" id="GAB0172255.1"/>
    </source>
</evidence>
<feature type="transmembrane region" description="Helical" evidence="6">
    <location>
        <begin position="42"/>
        <end position="60"/>
    </location>
</feature>
<reference evidence="7 8" key="1">
    <citation type="submission" date="2024-06" db="EMBL/GenBank/DDBJ databases">
        <title>Draft genome sequence of Helicobacter trogontum NHP16-4001.</title>
        <authorList>
            <person name="Rimbara E."/>
            <person name="Suzuki M."/>
        </authorList>
    </citation>
    <scope>NUCLEOTIDE SEQUENCE [LARGE SCALE GENOMIC DNA]</scope>
    <source>
        <strain evidence="7 8">NHP16-4001</strain>
    </source>
</reference>
<keyword evidence="4 6" id="KW-1133">Transmembrane helix</keyword>
<dbReference type="PIRSF" id="PIRSF002457">
    <property type="entry name" value="DASS"/>
    <property type="match status" value="1"/>
</dbReference>
<evidence type="ECO:0000256" key="2">
    <source>
        <dbReference type="ARBA" id="ARBA00007349"/>
    </source>
</evidence>
<feature type="transmembrane region" description="Helical" evidence="6">
    <location>
        <begin position="295"/>
        <end position="314"/>
    </location>
</feature>
<feature type="transmembrane region" description="Helical" evidence="6">
    <location>
        <begin position="321"/>
        <end position="339"/>
    </location>
</feature>
<comment type="subcellular location">
    <subcellularLocation>
        <location evidence="1">Membrane</location>
        <topology evidence="1">Multi-pass membrane protein</topology>
    </subcellularLocation>
</comment>
<feature type="transmembrane region" description="Helical" evidence="6">
    <location>
        <begin position="242"/>
        <end position="265"/>
    </location>
</feature>
<organism evidence="7 8">
    <name type="scientific">Helicobacter trogontum</name>
    <dbReference type="NCBI Taxonomy" id="50960"/>
    <lineage>
        <taxon>Bacteria</taxon>
        <taxon>Pseudomonadati</taxon>
        <taxon>Campylobacterota</taxon>
        <taxon>Epsilonproteobacteria</taxon>
        <taxon>Campylobacterales</taxon>
        <taxon>Helicobacteraceae</taxon>
        <taxon>Helicobacter</taxon>
    </lineage>
</organism>
<name>A0ABQ0D209_9HELI</name>
<keyword evidence="8" id="KW-1185">Reference proteome</keyword>
<accession>A0ABQ0D209</accession>
<feature type="transmembrane region" description="Helical" evidence="6">
    <location>
        <begin position="67"/>
        <end position="85"/>
    </location>
</feature>
<keyword evidence="3 6" id="KW-0812">Transmembrane</keyword>
<dbReference type="Proteomes" id="UP001562457">
    <property type="component" value="Unassembled WGS sequence"/>
</dbReference>
<gene>
    <name evidence="7" type="ORF">NHP164001_02680</name>
</gene>
<evidence type="ECO:0000256" key="3">
    <source>
        <dbReference type="ARBA" id="ARBA00022692"/>
    </source>
</evidence>
<dbReference type="PANTHER" id="PTHR42826">
    <property type="entry name" value="DICARBOXYLATE TRANSPORTER 2.1, CHLOROPLASTIC"/>
    <property type="match status" value="1"/>
</dbReference>
<sequence length="500" mass="54316">MGQHMQTTQEEQQKKLKRLYGIVCIGIMISFWIIPAPEGMKIEGWHLLGIFCATILAIVLKVMPIGAISMIAIAIAAITCVTAPGDTKASIKNALSGFNESLIWMIGVAIMISRAIIKTGLGKRIGYYFISLFGKNTLGIAYSLVVSEVILAPVTPSNTARGGAIIHPIMRSIAHTFNSEPETNTQNKIGKYLALVNFQINPITSGMFITATAPNPMVVNKIVEVANNHGIEIDMHITWGQWALSMFLPSIVVLFLLPLVVWAVYPPEIKKTENAKDMATQELRAMGAMSFQERIVLGIFVIMLALWAGIGNFFGFKIDSAAVAFLGLGLMLISGILTWEDVLKEKSAWDTVVWFSALVMMASFLGKLGVVSYYATYLESGVNALGFGWFGACLLLTLLYLYMHYFFASTTAHIAAVFAAFYSAGLAIGAPPMLYALMLAAAGNIMMSLTHYATGTAPVIFGSGYASVGEWWKMGAIMSVVSVIVFGVIGGIWWKILGYY</sequence>
<evidence type="ECO:0000256" key="4">
    <source>
        <dbReference type="ARBA" id="ARBA00022989"/>
    </source>
</evidence>
<feature type="transmembrane region" description="Helical" evidence="6">
    <location>
        <begin position="97"/>
        <end position="117"/>
    </location>
</feature>
<feature type="transmembrane region" description="Helical" evidence="6">
    <location>
        <begin position="413"/>
        <end position="437"/>
    </location>
</feature>
<dbReference type="InterPro" id="IPR030676">
    <property type="entry name" value="CitT-rel"/>
</dbReference>
<comment type="caution">
    <text evidence="7">The sequence shown here is derived from an EMBL/GenBank/DDBJ whole genome shotgun (WGS) entry which is preliminary data.</text>
</comment>
<feature type="transmembrane region" description="Helical" evidence="6">
    <location>
        <begin position="351"/>
        <end position="375"/>
    </location>
</feature>
<feature type="transmembrane region" description="Helical" evidence="6">
    <location>
        <begin position="19"/>
        <end position="36"/>
    </location>
</feature>
<evidence type="ECO:0000313" key="8">
    <source>
        <dbReference type="Proteomes" id="UP001562457"/>
    </source>
</evidence>
<protein>
    <submittedName>
        <fullName evidence="7">DASS family sodium-coupled anion symporter</fullName>
    </submittedName>
</protein>
<dbReference type="InterPro" id="IPR001898">
    <property type="entry name" value="SLC13A/DASS"/>
</dbReference>
<comment type="similarity">
    <text evidence="2">Belongs to the SLC13A/DASS transporter (TC 2.A.47) family. DIT1 subfamily.</text>
</comment>
<feature type="transmembrane region" description="Helical" evidence="6">
    <location>
        <begin position="387"/>
        <end position="407"/>
    </location>
</feature>
<dbReference type="Pfam" id="PF00939">
    <property type="entry name" value="Na_sulph_symp"/>
    <property type="match status" value="1"/>
</dbReference>